<comment type="caution">
    <text evidence="1">The sequence shown here is derived from an EMBL/GenBank/DDBJ whole genome shotgun (WGS) entry which is preliminary data.</text>
</comment>
<evidence type="ECO:0000313" key="1">
    <source>
        <dbReference type="EMBL" id="NLS11997.1"/>
    </source>
</evidence>
<dbReference type="AlphaFoldDB" id="A0A7X8TNF5"/>
<dbReference type="Gene3D" id="3.10.28.20">
    <property type="entry name" value="Acetamidase/Formamidase-like domains"/>
    <property type="match status" value="1"/>
</dbReference>
<dbReference type="RefSeq" id="WP_168835113.1">
    <property type="nucleotide sequence ID" value="NZ_JABAIK010000003.1"/>
</dbReference>
<protein>
    <recommendedName>
        <fullName evidence="3">LPP20 lipoprotein</fullName>
    </recommendedName>
</protein>
<dbReference type="Proteomes" id="UP000535589">
    <property type="component" value="Unassembled WGS sequence"/>
</dbReference>
<sequence>MRFLYVFLISILLVACKSTSIPSWYLVDETSENQVTAVGEGFSLKQAKLAALEGINSRLWTQVESSLSTKESVRNINEDEFISSYTNNDLKSNTSKITFNSVKFIKSEQAGDLFYVKASVSKDSLIDQMTKEIEMAEEDAKIQYKNKNSSDPIRWWLENRNIDEKVEYVFVRKSILSGLKHNIRIDTKFINKLYSEMDLYKGDILIRIDNNSKSKHSLFVSEIINKQGIKTTRKKSKNNSHVLQIENIYREAEVGDAFIATVITEFSLKNRKGEIIGQSELISTGNSVTNFSFAKEGAERHFADQLANKGIWNSLNIQSQLK</sequence>
<gene>
    <name evidence="1" type="ORF">HGP28_03710</name>
</gene>
<dbReference type="EMBL" id="JABAIK010000003">
    <property type="protein sequence ID" value="NLS11997.1"/>
    <property type="molecule type" value="Genomic_DNA"/>
</dbReference>
<keyword evidence="2" id="KW-1185">Reference proteome</keyword>
<name>A0A7X8TNF5_9VIBR</name>
<accession>A0A7X8TNF5</accession>
<dbReference type="PROSITE" id="PS51257">
    <property type="entry name" value="PROKAR_LIPOPROTEIN"/>
    <property type="match status" value="1"/>
</dbReference>
<reference evidence="1 2" key="1">
    <citation type="submission" date="2020-04" db="EMBL/GenBank/DDBJ databases">
        <title>Vibrio sp. SM6, a novel species isolated from seawater.</title>
        <authorList>
            <person name="Wang X."/>
        </authorList>
    </citation>
    <scope>NUCLEOTIDE SEQUENCE [LARGE SCALE GENOMIC DNA]</scope>
    <source>
        <strain evidence="1 2">SM6</strain>
    </source>
</reference>
<proteinExistence type="predicted"/>
<organism evidence="1 2">
    <name type="scientific">Vibrio agarilyticus</name>
    <dbReference type="NCBI Taxonomy" id="2726741"/>
    <lineage>
        <taxon>Bacteria</taxon>
        <taxon>Pseudomonadati</taxon>
        <taxon>Pseudomonadota</taxon>
        <taxon>Gammaproteobacteria</taxon>
        <taxon>Vibrionales</taxon>
        <taxon>Vibrionaceae</taxon>
        <taxon>Vibrio</taxon>
    </lineage>
</organism>
<evidence type="ECO:0000313" key="2">
    <source>
        <dbReference type="Proteomes" id="UP000535589"/>
    </source>
</evidence>
<evidence type="ECO:0008006" key="3">
    <source>
        <dbReference type="Google" id="ProtNLM"/>
    </source>
</evidence>